<dbReference type="Pfam" id="PF00072">
    <property type="entry name" value="Response_reg"/>
    <property type="match status" value="1"/>
</dbReference>
<proteinExistence type="predicted"/>
<dbReference type="AlphaFoldDB" id="A0ABD5ZIV8"/>
<keyword evidence="2" id="KW-0418">Kinase</keyword>
<evidence type="ECO:0000313" key="7">
    <source>
        <dbReference type="EMBL" id="MFC7205224.1"/>
    </source>
</evidence>
<reference evidence="7 8" key="1">
    <citation type="journal article" date="2019" name="Int. J. Syst. Evol. Microbiol.">
        <title>The Global Catalogue of Microorganisms (GCM) 10K type strain sequencing project: providing services to taxonomists for standard genome sequencing and annotation.</title>
        <authorList>
            <consortium name="The Broad Institute Genomics Platform"/>
            <consortium name="The Broad Institute Genome Sequencing Center for Infectious Disease"/>
            <person name="Wu L."/>
            <person name="Ma J."/>
        </authorList>
    </citation>
    <scope>NUCLEOTIDE SEQUENCE [LARGE SCALE GENOMIC DNA]</scope>
    <source>
        <strain evidence="7 8">DSM 29988</strain>
    </source>
</reference>
<dbReference type="Gene3D" id="3.40.50.2300">
    <property type="match status" value="1"/>
</dbReference>
<feature type="domain" description="Response regulatory" evidence="6">
    <location>
        <begin position="7"/>
        <end position="124"/>
    </location>
</feature>
<evidence type="ECO:0000256" key="4">
    <source>
        <dbReference type="ARBA" id="ARBA00023163"/>
    </source>
</evidence>
<dbReference type="Proteomes" id="UP001596481">
    <property type="component" value="Unassembled WGS sequence"/>
</dbReference>
<dbReference type="CDD" id="cd00156">
    <property type="entry name" value="REC"/>
    <property type="match status" value="1"/>
</dbReference>
<accession>A0ABD5ZIV8</accession>
<keyword evidence="8" id="KW-1185">Reference proteome</keyword>
<dbReference type="SMART" id="SM00448">
    <property type="entry name" value="REC"/>
    <property type="match status" value="1"/>
</dbReference>
<dbReference type="InterPro" id="IPR000014">
    <property type="entry name" value="PAS"/>
</dbReference>
<organism evidence="7 8">
    <name type="scientific">Haloferax namakaokahaiae</name>
    <dbReference type="NCBI Taxonomy" id="1748331"/>
    <lineage>
        <taxon>Archaea</taxon>
        <taxon>Methanobacteriati</taxon>
        <taxon>Methanobacteriota</taxon>
        <taxon>Stenosarchaea group</taxon>
        <taxon>Halobacteria</taxon>
        <taxon>Halobacteriales</taxon>
        <taxon>Haloferacaceae</taxon>
        <taxon>Haloferax</taxon>
    </lineage>
</organism>
<dbReference type="InterPro" id="IPR003018">
    <property type="entry name" value="GAF"/>
</dbReference>
<evidence type="ECO:0000256" key="3">
    <source>
        <dbReference type="ARBA" id="ARBA00023015"/>
    </source>
</evidence>
<dbReference type="Gene3D" id="3.30.450.40">
    <property type="match status" value="1"/>
</dbReference>
<dbReference type="SUPFAM" id="SSF52172">
    <property type="entry name" value="CheY-like"/>
    <property type="match status" value="1"/>
</dbReference>
<protein>
    <submittedName>
        <fullName evidence="7">Bacterio-opsin activator domain-containing protein</fullName>
    </submittedName>
</protein>
<dbReference type="NCBIfam" id="TIGR00229">
    <property type="entry name" value="sensory_box"/>
    <property type="match status" value="1"/>
</dbReference>
<dbReference type="RefSeq" id="WP_390225719.1">
    <property type="nucleotide sequence ID" value="NZ_JBHTAA010000013.1"/>
</dbReference>
<dbReference type="PROSITE" id="PS50110">
    <property type="entry name" value="RESPONSE_REGULATORY"/>
    <property type="match status" value="1"/>
</dbReference>
<dbReference type="SUPFAM" id="SSF55785">
    <property type="entry name" value="PYP-like sensor domain (PAS domain)"/>
    <property type="match status" value="1"/>
</dbReference>
<name>A0ABD5ZIV8_9EURY</name>
<dbReference type="SUPFAM" id="SSF55781">
    <property type="entry name" value="GAF domain-like"/>
    <property type="match status" value="1"/>
</dbReference>
<dbReference type="InterPro" id="IPR035965">
    <property type="entry name" value="PAS-like_dom_sf"/>
</dbReference>
<dbReference type="EMBL" id="JBHTAA010000013">
    <property type="protein sequence ID" value="MFC7205224.1"/>
    <property type="molecule type" value="Genomic_DNA"/>
</dbReference>
<dbReference type="InterPro" id="IPR031803">
    <property type="entry name" value="BAT_GAF/HTH-assoc"/>
</dbReference>
<dbReference type="InterPro" id="IPR011006">
    <property type="entry name" value="CheY-like_superfamily"/>
</dbReference>
<dbReference type="InterPro" id="IPR007050">
    <property type="entry name" value="HTH_bacterioopsin"/>
</dbReference>
<evidence type="ECO:0000259" key="6">
    <source>
        <dbReference type="PROSITE" id="PS50110"/>
    </source>
</evidence>
<dbReference type="PANTHER" id="PTHR34236">
    <property type="entry name" value="DIMETHYL SULFOXIDE REDUCTASE TRANSCRIPTIONAL ACTIVATOR"/>
    <property type="match status" value="1"/>
</dbReference>
<evidence type="ECO:0000256" key="2">
    <source>
        <dbReference type="ARBA" id="ARBA00022777"/>
    </source>
</evidence>
<dbReference type="Pfam" id="PF04967">
    <property type="entry name" value="HTH_10"/>
    <property type="match status" value="1"/>
</dbReference>
<keyword evidence="1" id="KW-0808">Transferase</keyword>
<keyword evidence="5" id="KW-0597">Phosphoprotein</keyword>
<dbReference type="InterPro" id="IPR029016">
    <property type="entry name" value="GAF-like_dom_sf"/>
</dbReference>
<dbReference type="GO" id="GO:0016301">
    <property type="term" value="F:kinase activity"/>
    <property type="evidence" value="ECO:0007669"/>
    <property type="project" value="UniProtKB-KW"/>
</dbReference>
<dbReference type="Pfam" id="PF13185">
    <property type="entry name" value="GAF_2"/>
    <property type="match status" value="1"/>
</dbReference>
<comment type="caution">
    <text evidence="7">The sequence shown here is derived from an EMBL/GenBank/DDBJ whole genome shotgun (WGS) entry which is preliminary data.</text>
</comment>
<evidence type="ECO:0000313" key="8">
    <source>
        <dbReference type="Proteomes" id="UP001596481"/>
    </source>
</evidence>
<gene>
    <name evidence="7" type="ORF">ACFQJC_17070</name>
</gene>
<dbReference type="Pfam" id="PF15915">
    <property type="entry name" value="BAT"/>
    <property type="match status" value="1"/>
</dbReference>
<evidence type="ECO:0000256" key="1">
    <source>
        <dbReference type="ARBA" id="ARBA00022679"/>
    </source>
</evidence>
<feature type="modified residue" description="4-aspartylphosphate" evidence="5">
    <location>
        <position position="59"/>
    </location>
</feature>
<evidence type="ECO:0000256" key="5">
    <source>
        <dbReference type="PROSITE-ProRule" id="PRU00169"/>
    </source>
</evidence>
<dbReference type="InterPro" id="IPR001789">
    <property type="entry name" value="Sig_transdc_resp-reg_receiver"/>
</dbReference>
<keyword evidence="4" id="KW-0804">Transcription</keyword>
<keyword evidence="3" id="KW-0805">Transcription regulation</keyword>
<dbReference type="PANTHER" id="PTHR34236:SF1">
    <property type="entry name" value="DIMETHYL SULFOXIDE REDUCTASE TRANSCRIPTIONAL ACTIVATOR"/>
    <property type="match status" value="1"/>
</dbReference>
<sequence length="658" mass="74103">MTDERINVLLIDDDEQWAQYMASELEDKDPVFSVKVALNANEAVLALANDRSIECVVTDFRMPEIDGIQVLEHLQGLHANLPIILTTGDGNEEIAAQAINAGVTDYIRKDPRIDQAPIFVNRIRQAVERAKLRTEVQESEHRYRTVVEHTRDAIVVLQNDELAFANDQFHELCDCNIDLAFSNQISSFVHEGDHKLLNNFLAEIRSGDDPGLREICFVRPTGEFRHCEILGDGITFENEPAILLSIRDVTIRRSRERTLKREREFNQAVLKQLVNVQTRDELELGITDVLSSYGYDFVWIGAVDERGVHTHTAVGGNEYVRRLEDNDIGSDHGGDPILWSARTSDSQFVPDFEELMPTKSRNSILESGFRAGFALPLQHEDISYGTIAVYHDELNQIDEAERLLLSEIAETVSFAIHHVETRLTLTSAAGIVVKVQLESDAYYLPDLLSERADHPNVEVTVRGTHIVDGDTQVQYLSCSTDRPEAFTDALDGHPSVRTWKVIDSGEPVSYQVTVKDETPEAHLGSVGALVRSTTVTPDHATITFELSSREYLQPVIDRLNDHYASVTVPSVVEKVRDQTRNRSVQVDIDVLTTKQLVALEAAYHQGYFDRPRRNSAIDIAKSLGITHTTYLQHLRVAQEKMFRQIFAGLDESANSRNR</sequence>
<dbReference type="Gene3D" id="3.30.450.20">
    <property type="entry name" value="PAS domain"/>
    <property type="match status" value="1"/>
</dbReference>